<feature type="domain" description="Zinc-ribbon" evidence="2">
    <location>
        <begin position="696"/>
        <end position="716"/>
    </location>
</feature>
<dbReference type="RefSeq" id="WP_005539686.1">
    <property type="nucleotide sequence ID" value="NZ_JH378830.1"/>
</dbReference>
<evidence type="ECO:0000313" key="3">
    <source>
        <dbReference type="EMBL" id="EHI56276.1"/>
    </source>
</evidence>
<dbReference type="Pfam" id="PF13240">
    <property type="entry name" value="Zn_Ribbon_1"/>
    <property type="match status" value="1"/>
</dbReference>
<gene>
    <name evidence="3" type="ORF">HMPREF9333_00555</name>
</gene>
<dbReference type="InterPro" id="IPR026870">
    <property type="entry name" value="Zinc_ribbon_dom"/>
</dbReference>
<organism evidence="3 4">
    <name type="scientific">Johnsonella ignava ATCC 51276</name>
    <dbReference type="NCBI Taxonomy" id="679200"/>
    <lineage>
        <taxon>Bacteria</taxon>
        <taxon>Bacillati</taxon>
        <taxon>Bacillota</taxon>
        <taxon>Clostridia</taxon>
        <taxon>Lachnospirales</taxon>
        <taxon>Lachnospiraceae</taxon>
        <taxon>Johnsonella</taxon>
    </lineage>
</organism>
<dbReference type="OrthoDB" id="2017440at2"/>
<dbReference type="PROSITE" id="PS51257">
    <property type="entry name" value="PROKAR_LIPOPROTEIN"/>
    <property type="match status" value="1"/>
</dbReference>
<name>G5GG66_9FIRM</name>
<sequence>MKFKIKIKDIMLPKILIFLCMAMMILLGGCDSASKVNTLLKINNDLSGERIMDISINNEVVANNYTGTIDDIKKIVDENIPEDLSYTYDDAGFHLKIEFTSLEDYKEKIKKITGEEKEIKITLPESVWSNGIYISENFSSSDLLKWFSSAMVSKGAVQSEYEQYITTAGDTYVEYGGEKYTTNANIYVDKSETLEISNIDMLLKVNALNNYDRDIVFTLPVEAAARKKSEIKEYFEEHKTENAGLEVKENDNYISYKISVSNVDKDELLKFDKAVFGSDNVGFYSSESSSNDPSLSSYYFPELDNVDADSELQKERNEKYISPFISTSELMENINFSSYLPGLRTTNVDYYVMADMDYRYKTPDSMIYYNFEDMNEDGKDKKYEGYVKITSQTVSGSSPVRLGADISKYYTVSYININTTKKIFKDTYIRDVEFILEKEDIDDETIKALIAAFESKNKTAETDDNKENKNTGAIFNVSTHKMKDKKTALNVHVEGTLDEIGEIAYKVFGDSGKFSYVNSRGFFKVRKYTAVVDSLSFRQMLGDEKISDDFKINYSFGKGIFSKIRYCSEPDNNFKNTFNKIETVYHAPEFNFTYVGTYIDFMSLLFYFFTTVFLISFIVLIFGAVFRRTPKIEVIKNDVMDDITSYDKLACNTGAGKELEAVNINKIEVLEDKTGKVITPDSAEIDDDTKADYIICSKCANRIPKDSRFCEKCGNKIN</sequence>
<dbReference type="AlphaFoldDB" id="G5GG66"/>
<keyword evidence="1" id="KW-1133">Transmembrane helix</keyword>
<evidence type="ECO:0000256" key="1">
    <source>
        <dbReference type="SAM" id="Phobius"/>
    </source>
</evidence>
<proteinExistence type="predicted"/>
<feature type="transmembrane region" description="Helical" evidence="1">
    <location>
        <begin position="604"/>
        <end position="626"/>
    </location>
</feature>
<keyword evidence="1" id="KW-0472">Membrane</keyword>
<accession>G5GG66</accession>
<keyword evidence="1" id="KW-0812">Transmembrane</keyword>
<evidence type="ECO:0000313" key="4">
    <source>
        <dbReference type="Proteomes" id="UP000003011"/>
    </source>
</evidence>
<dbReference type="STRING" id="679200.HMPREF9333_00555"/>
<comment type="caution">
    <text evidence="3">The sequence shown here is derived from an EMBL/GenBank/DDBJ whole genome shotgun (WGS) entry which is preliminary data.</text>
</comment>
<dbReference type="Proteomes" id="UP000003011">
    <property type="component" value="Unassembled WGS sequence"/>
</dbReference>
<dbReference type="eggNOG" id="ENOG503387X">
    <property type="taxonomic scope" value="Bacteria"/>
</dbReference>
<evidence type="ECO:0000259" key="2">
    <source>
        <dbReference type="Pfam" id="PF13240"/>
    </source>
</evidence>
<dbReference type="EMBL" id="ACZL01000011">
    <property type="protein sequence ID" value="EHI56276.1"/>
    <property type="molecule type" value="Genomic_DNA"/>
</dbReference>
<protein>
    <recommendedName>
        <fullName evidence="2">Zinc-ribbon domain-containing protein</fullName>
    </recommendedName>
</protein>
<reference evidence="3 4" key="1">
    <citation type="submission" date="2011-08" db="EMBL/GenBank/DDBJ databases">
        <title>The Genome Sequence of Johnsonella ignava ATCC 51276.</title>
        <authorList>
            <consortium name="The Broad Institute Genome Sequencing Platform"/>
            <person name="Earl A."/>
            <person name="Ward D."/>
            <person name="Feldgarden M."/>
            <person name="Gevers D."/>
            <person name="Izard J."/>
            <person name="Blanton J.M."/>
            <person name="Baranova O.V."/>
            <person name="Dewhirst F.E."/>
            <person name="Young S.K."/>
            <person name="Zeng Q."/>
            <person name="Gargeya S."/>
            <person name="Fitzgerald M."/>
            <person name="Haas B."/>
            <person name="Abouelleil A."/>
            <person name="Alvarado L."/>
            <person name="Arachchi H.M."/>
            <person name="Berlin A."/>
            <person name="Brown A."/>
            <person name="Chapman S.B."/>
            <person name="Chen Z."/>
            <person name="Dunbar C."/>
            <person name="Freedman E."/>
            <person name="Gearin G."/>
            <person name="Gellesch M."/>
            <person name="Goldberg J."/>
            <person name="Griggs A."/>
            <person name="Gujja S."/>
            <person name="Heiman D."/>
            <person name="Howarth C."/>
            <person name="Larson L."/>
            <person name="Lui A."/>
            <person name="MacDonald P.J.P."/>
            <person name="Montmayeur A."/>
            <person name="Murphy C."/>
            <person name="Neiman D."/>
            <person name="Pearson M."/>
            <person name="Priest M."/>
            <person name="Roberts A."/>
            <person name="Saif S."/>
            <person name="Shea T."/>
            <person name="Shenoy N."/>
            <person name="Sisk P."/>
            <person name="Stolte C."/>
            <person name="Sykes S."/>
            <person name="Wortman J."/>
            <person name="Nusbaum C."/>
            <person name="Birren B."/>
        </authorList>
    </citation>
    <scope>NUCLEOTIDE SEQUENCE [LARGE SCALE GENOMIC DNA]</scope>
    <source>
        <strain evidence="3 4">ATCC 51276</strain>
    </source>
</reference>
<dbReference type="HOGENOM" id="CLU_390705_0_0_9"/>
<keyword evidence="4" id="KW-1185">Reference proteome</keyword>